<dbReference type="RefSeq" id="WP_007173152.1">
    <property type="nucleotide sequence ID" value="NZ_GG704780.1"/>
</dbReference>
<dbReference type="InterPro" id="IPR035907">
    <property type="entry name" value="Hppk_sf"/>
</dbReference>
<reference evidence="14 15" key="1">
    <citation type="submission" date="2009-10" db="EMBL/GenBank/DDBJ databases">
        <authorList>
            <person name="Qin X."/>
            <person name="Bachman B."/>
            <person name="Battles P."/>
            <person name="Bell A."/>
            <person name="Bess C."/>
            <person name="Bickham C."/>
            <person name="Chaboub L."/>
            <person name="Chen D."/>
            <person name="Coyle M."/>
            <person name="Deiros D.R."/>
            <person name="Dinh H."/>
            <person name="Forbes L."/>
            <person name="Fowler G."/>
            <person name="Francisco L."/>
            <person name="Fu Q."/>
            <person name="Gubbala S."/>
            <person name="Hale W."/>
            <person name="Han Y."/>
            <person name="Hemphill L."/>
            <person name="Highlander S.K."/>
            <person name="Hirani K."/>
            <person name="Hogues M."/>
            <person name="Jackson L."/>
            <person name="Jakkamsetti A."/>
            <person name="Javaid M."/>
            <person name="Jiang H."/>
            <person name="Korchina V."/>
            <person name="Kovar C."/>
            <person name="Lara F."/>
            <person name="Lee S."/>
            <person name="Mata R."/>
            <person name="Mathew T."/>
            <person name="Moen C."/>
            <person name="Morales K."/>
            <person name="Munidasa M."/>
            <person name="Nazareth L."/>
            <person name="Ngo R."/>
            <person name="Nguyen L."/>
            <person name="Okwuonu G."/>
            <person name="Ongeri F."/>
            <person name="Patil S."/>
            <person name="Petrosino J."/>
            <person name="Pham C."/>
            <person name="Pham P."/>
            <person name="Pu L.-L."/>
            <person name="Puazo M."/>
            <person name="Raj R."/>
            <person name="Reid J."/>
            <person name="Rouhana J."/>
            <person name="Saada N."/>
            <person name="Shang Y."/>
            <person name="Simmons D."/>
            <person name="Thornton R."/>
            <person name="Warren J."/>
            <person name="Weissenberger G."/>
            <person name="Zhang J."/>
            <person name="Zhang L."/>
            <person name="Zhou C."/>
            <person name="Zhu D."/>
            <person name="Muzny D."/>
            <person name="Worley K."/>
            <person name="Gibbs R."/>
        </authorList>
    </citation>
    <scope>NUCLEOTIDE SEQUENCE [LARGE SCALE GENOMIC DNA]</scope>
    <source>
        <strain evidence="14 15">DSM 17361</strain>
    </source>
</reference>
<evidence type="ECO:0000256" key="10">
    <source>
        <dbReference type="ARBA" id="ARBA00029409"/>
    </source>
</evidence>
<keyword evidence="15" id="KW-1185">Reference proteome</keyword>
<protein>
    <recommendedName>
        <fullName evidence="4">2-amino-4-hydroxy-6-hydroxymethyldihydropteridine pyrophosphokinase</fullName>
        <ecNumber evidence="3">2.7.6.3</ecNumber>
    </recommendedName>
    <alternativeName>
        <fullName evidence="11">6-hydroxymethyl-7,8-dihydropterin pyrophosphokinase</fullName>
    </alternativeName>
    <alternativeName>
        <fullName evidence="12">7,8-dihydro-6-hydroxymethylpterin-pyrophosphokinase</fullName>
    </alternativeName>
</protein>
<evidence type="ECO:0000313" key="15">
    <source>
        <dbReference type="Proteomes" id="UP000003160"/>
    </source>
</evidence>
<dbReference type="GO" id="GO:0005524">
    <property type="term" value="F:ATP binding"/>
    <property type="evidence" value="ECO:0007669"/>
    <property type="project" value="UniProtKB-KW"/>
</dbReference>
<dbReference type="PANTHER" id="PTHR43071:SF1">
    <property type="entry name" value="2-AMINO-4-HYDROXY-6-HYDROXYMETHYLDIHYDROPTERIDINE PYROPHOSPHOKINASE"/>
    <property type="match status" value="1"/>
</dbReference>
<dbReference type="CDD" id="cd00483">
    <property type="entry name" value="HPPK"/>
    <property type="match status" value="1"/>
</dbReference>
<keyword evidence="6" id="KW-0547">Nucleotide-binding</keyword>
<evidence type="ECO:0000259" key="13">
    <source>
        <dbReference type="Pfam" id="PF01288"/>
    </source>
</evidence>
<evidence type="ECO:0000256" key="6">
    <source>
        <dbReference type="ARBA" id="ARBA00022741"/>
    </source>
</evidence>
<evidence type="ECO:0000256" key="7">
    <source>
        <dbReference type="ARBA" id="ARBA00022777"/>
    </source>
</evidence>
<dbReference type="AlphaFoldDB" id="D1PVQ3"/>
<dbReference type="Gene3D" id="3.30.70.560">
    <property type="entry name" value="7,8-Dihydro-6-hydroxymethylpterin-pyrophosphokinase HPPK"/>
    <property type="match status" value="1"/>
</dbReference>
<dbReference type="Proteomes" id="UP000003160">
    <property type="component" value="Unassembled WGS sequence"/>
</dbReference>
<comment type="similarity">
    <text evidence="2">Belongs to the HPPK family.</text>
</comment>
<dbReference type="InterPro" id="IPR000550">
    <property type="entry name" value="Hppk"/>
</dbReference>
<dbReference type="SUPFAM" id="SSF55083">
    <property type="entry name" value="6-hydroxymethyl-7,8-dihydropterin pyrophosphokinase, HPPK"/>
    <property type="match status" value="1"/>
</dbReference>
<dbReference type="GO" id="GO:0016301">
    <property type="term" value="F:kinase activity"/>
    <property type="evidence" value="ECO:0007669"/>
    <property type="project" value="UniProtKB-KW"/>
</dbReference>
<organism evidence="14 15">
    <name type="scientific">Hallella bergensis DSM 17361</name>
    <dbReference type="NCBI Taxonomy" id="585502"/>
    <lineage>
        <taxon>Bacteria</taxon>
        <taxon>Pseudomonadati</taxon>
        <taxon>Bacteroidota</taxon>
        <taxon>Bacteroidia</taxon>
        <taxon>Bacteroidales</taxon>
        <taxon>Prevotellaceae</taxon>
        <taxon>Hallella</taxon>
    </lineage>
</organism>
<keyword evidence="7 14" id="KW-0418">Kinase</keyword>
<proteinExistence type="inferred from homology"/>
<evidence type="ECO:0000256" key="9">
    <source>
        <dbReference type="ARBA" id="ARBA00022909"/>
    </source>
</evidence>
<name>D1PVQ3_9BACT</name>
<feature type="domain" description="7,8-dihydro-6-hydroxymethylpterin-pyrophosphokinase" evidence="13">
    <location>
        <begin position="10"/>
        <end position="139"/>
    </location>
</feature>
<dbReference type="NCBIfam" id="TIGR01498">
    <property type="entry name" value="folK"/>
    <property type="match status" value="1"/>
</dbReference>
<dbReference type="GO" id="GO:0003848">
    <property type="term" value="F:2-amino-4-hydroxy-6-hydroxymethyldihydropteridine diphosphokinase activity"/>
    <property type="evidence" value="ECO:0007669"/>
    <property type="project" value="UniProtKB-EC"/>
</dbReference>
<keyword evidence="9" id="KW-0289">Folate biosynthesis</keyword>
<dbReference type="GO" id="GO:0046656">
    <property type="term" value="P:folic acid biosynthetic process"/>
    <property type="evidence" value="ECO:0007669"/>
    <property type="project" value="UniProtKB-KW"/>
</dbReference>
<keyword evidence="5 14" id="KW-0808">Transferase</keyword>
<dbReference type="Pfam" id="PF01288">
    <property type="entry name" value="HPPK"/>
    <property type="match status" value="1"/>
</dbReference>
<keyword evidence="8" id="KW-0067">ATP-binding</keyword>
<dbReference type="GO" id="GO:0046654">
    <property type="term" value="P:tetrahydrofolate biosynthetic process"/>
    <property type="evidence" value="ECO:0007669"/>
    <property type="project" value="UniProtKB-UniPathway"/>
</dbReference>
<evidence type="ECO:0000256" key="2">
    <source>
        <dbReference type="ARBA" id="ARBA00005810"/>
    </source>
</evidence>
<evidence type="ECO:0000313" key="14">
    <source>
        <dbReference type="EMBL" id="EFA44538.1"/>
    </source>
</evidence>
<evidence type="ECO:0000256" key="5">
    <source>
        <dbReference type="ARBA" id="ARBA00022679"/>
    </source>
</evidence>
<comment type="pathway">
    <text evidence="1">Cofactor biosynthesis; tetrahydrofolate biosynthesis; 2-amino-4-hydroxy-6-hydroxymethyl-7,8-dihydropteridine diphosphate from 7,8-dihydroneopterin triphosphate: step 4/4.</text>
</comment>
<evidence type="ECO:0000256" key="1">
    <source>
        <dbReference type="ARBA" id="ARBA00005051"/>
    </source>
</evidence>
<dbReference type="EC" id="2.7.6.3" evidence="3"/>
<dbReference type="PANTHER" id="PTHR43071">
    <property type="entry name" value="2-AMINO-4-HYDROXY-6-HYDROXYMETHYLDIHYDROPTERIDINE PYROPHOSPHOKINASE"/>
    <property type="match status" value="1"/>
</dbReference>
<evidence type="ECO:0000256" key="12">
    <source>
        <dbReference type="ARBA" id="ARBA00033413"/>
    </source>
</evidence>
<dbReference type="UniPathway" id="UPA00077">
    <property type="reaction ID" value="UER00155"/>
</dbReference>
<evidence type="ECO:0000256" key="4">
    <source>
        <dbReference type="ARBA" id="ARBA00016218"/>
    </source>
</evidence>
<dbReference type="OrthoDB" id="9808041at2"/>
<evidence type="ECO:0000256" key="8">
    <source>
        <dbReference type="ARBA" id="ARBA00022840"/>
    </source>
</evidence>
<sequence>MQTDRSHMVYLGLGSNIGNRRQLIGEAVTRLGERVGRVVRQSSLIETEPWGFDSPNRFLNSCVACRTALTPHEVLAATKQVEKEMGRMEKTKNGEYHDRTIDIDILLYDDIRMDEPGLTIPHPRMQEREFVMKPLREIRDY</sequence>
<dbReference type="eggNOG" id="COG0801">
    <property type="taxonomic scope" value="Bacteria"/>
</dbReference>
<dbReference type="HOGENOM" id="CLU_097916_1_2_10"/>
<comment type="caution">
    <text evidence="14">The sequence shown here is derived from an EMBL/GenBank/DDBJ whole genome shotgun (WGS) entry which is preliminary data.</text>
</comment>
<dbReference type="EMBL" id="ACKS01000040">
    <property type="protein sequence ID" value="EFA44538.1"/>
    <property type="molecule type" value="Genomic_DNA"/>
</dbReference>
<accession>D1PVQ3</accession>
<comment type="function">
    <text evidence="10">Catalyzes the transfer of pyrophosphate from adenosine triphosphate (ATP) to 6-hydroxymethyl-7,8-dihydropterin, an enzymatic step in folate biosynthesis pathway.</text>
</comment>
<gene>
    <name evidence="14" type="primary">folK</name>
    <name evidence="14" type="ORF">HMPREF0645_1038</name>
</gene>
<evidence type="ECO:0000256" key="11">
    <source>
        <dbReference type="ARBA" id="ARBA00029766"/>
    </source>
</evidence>
<evidence type="ECO:0000256" key="3">
    <source>
        <dbReference type="ARBA" id="ARBA00013253"/>
    </source>
</evidence>